<reference evidence="1" key="1">
    <citation type="submission" date="2020-08" db="EMBL/GenBank/DDBJ databases">
        <title>Multicomponent nature underlies the extraordinary mechanical properties of spider dragline silk.</title>
        <authorList>
            <person name="Kono N."/>
            <person name="Nakamura H."/>
            <person name="Mori M."/>
            <person name="Yoshida Y."/>
            <person name="Ohtoshi R."/>
            <person name="Malay A.D."/>
            <person name="Moran D.A.P."/>
            <person name="Tomita M."/>
            <person name="Numata K."/>
            <person name="Arakawa K."/>
        </authorList>
    </citation>
    <scope>NUCLEOTIDE SEQUENCE</scope>
</reference>
<organism evidence="1 2">
    <name type="scientific">Trichonephila inaurata madagascariensis</name>
    <dbReference type="NCBI Taxonomy" id="2747483"/>
    <lineage>
        <taxon>Eukaryota</taxon>
        <taxon>Metazoa</taxon>
        <taxon>Ecdysozoa</taxon>
        <taxon>Arthropoda</taxon>
        <taxon>Chelicerata</taxon>
        <taxon>Arachnida</taxon>
        <taxon>Araneae</taxon>
        <taxon>Araneomorphae</taxon>
        <taxon>Entelegynae</taxon>
        <taxon>Araneoidea</taxon>
        <taxon>Nephilidae</taxon>
        <taxon>Trichonephila</taxon>
        <taxon>Trichonephila inaurata</taxon>
    </lineage>
</organism>
<proteinExistence type="predicted"/>
<gene>
    <name evidence="1" type="primary">pif1_97</name>
    <name evidence="1" type="ORF">TNIN_51721</name>
</gene>
<protein>
    <submittedName>
        <fullName evidence="1">ATP-dependent DNA helicase</fullName>
    </submittedName>
</protein>
<evidence type="ECO:0000313" key="1">
    <source>
        <dbReference type="EMBL" id="GFY49302.1"/>
    </source>
</evidence>
<comment type="caution">
    <text evidence="1">The sequence shown here is derived from an EMBL/GenBank/DDBJ whole genome shotgun (WGS) entry which is preliminary data.</text>
</comment>
<name>A0A8X6XAR6_9ARAC</name>
<keyword evidence="1" id="KW-0547">Nucleotide-binding</keyword>
<keyword evidence="1" id="KW-0347">Helicase</keyword>
<dbReference type="Proteomes" id="UP000886998">
    <property type="component" value="Unassembled WGS sequence"/>
</dbReference>
<keyword evidence="1" id="KW-0067">ATP-binding</keyword>
<sequence>MRGYRVDNVVVYLGPVLFPKEQAYVALSRVKSLDGLRILELDCSKLTGKTCNENAMKEMEHLRQLRPSSIMNRDIYLKF</sequence>
<evidence type="ECO:0000313" key="2">
    <source>
        <dbReference type="Proteomes" id="UP000886998"/>
    </source>
</evidence>
<keyword evidence="1" id="KW-0378">Hydrolase</keyword>
<dbReference type="GO" id="GO:0004386">
    <property type="term" value="F:helicase activity"/>
    <property type="evidence" value="ECO:0007669"/>
    <property type="project" value="UniProtKB-KW"/>
</dbReference>
<accession>A0A8X6XAR6</accession>
<dbReference type="EMBL" id="BMAV01006945">
    <property type="protein sequence ID" value="GFY49302.1"/>
    <property type="molecule type" value="Genomic_DNA"/>
</dbReference>
<keyword evidence="2" id="KW-1185">Reference proteome</keyword>
<dbReference type="AlphaFoldDB" id="A0A8X6XAR6"/>
<dbReference type="OrthoDB" id="6914457at2759"/>